<dbReference type="STRING" id="409849.ENSPMGP00000024089"/>
<evidence type="ECO:0000256" key="4">
    <source>
        <dbReference type="ARBA" id="ARBA00022737"/>
    </source>
</evidence>
<dbReference type="InterPro" id="IPR013320">
    <property type="entry name" value="ConA-like_dom_sf"/>
</dbReference>
<dbReference type="InterPro" id="IPR001611">
    <property type="entry name" value="Leu-rich_rpt"/>
</dbReference>
<dbReference type="InterPro" id="IPR027417">
    <property type="entry name" value="P-loop_NTPase"/>
</dbReference>
<dbReference type="PROSITE" id="PS50837">
    <property type="entry name" value="NACHT"/>
    <property type="match status" value="1"/>
</dbReference>
<evidence type="ECO:0000256" key="1">
    <source>
        <dbReference type="ARBA" id="ARBA00004496"/>
    </source>
</evidence>
<keyword evidence="5" id="KW-0547">Nucleotide-binding</keyword>
<evidence type="ECO:0000256" key="3">
    <source>
        <dbReference type="ARBA" id="ARBA00022614"/>
    </source>
</evidence>
<dbReference type="Gene3D" id="2.60.120.920">
    <property type="match status" value="1"/>
</dbReference>
<evidence type="ECO:0000256" key="2">
    <source>
        <dbReference type="ARBA" id="ARBA00022490"/>
    </source>
</evidence>
<evidence type="ECO:0000256" key="5">
    <source>
        <dbReference type="ARBA" id="ARBA00022741"/>
    </source>
</evidence>
<protein>
    <recommendedName>
        <fullName evidence="11">B30.2/SPRY domain-containing protein</fullName>
    </recommendedName>
</protein>
<accession>A0A3B4B6B0</accession>
<dbReference type="FunFam" id="3.40.50.300:FF:001524">
    <property type="entry name" value="Si:dkey-126g1.7"/>
    <property type="match status" value="1"/>
</dbReference>
<keyword evidence="3" id="KW-0433">Leucine-rich repeat</keyword>
<keyword evidence="6" id="KW-0067">ATP-binding</keyword>
<dbReference type="InterPro" id="IPR041267">
    <property type="entry name" value="NLRP_HD2"/>
</dbReference>
<dbReference type="InterPro" id="IPR051261">
    <property type="entry name" value="NLR"/>
</dbReference>
<dbReference type="Gene3D" id="3.80.10.10">
    <property type="entry name" value="Ribonuclease Inhibitor"/>
    <property type="match status" value="2"/>
</dbReference>
<dbReference type="SUPFAM" id="SSF49899">
    <property type="entry name" value="Concanavalin A-like lectins/glucanases"/>
    <property type="match status" value="1"/>
</dbReference>
<dbReference type="SMART" id="SM00368">
    <property type="entry name" value="LRR_RI"/>
    <property type="match status" value="4"/>
</dbReference>
<dbReference type="InterPro" id="IPR029495">
    <property type="entry name" value="NACHT-assoc"/>
</dbReference>
<dbReference type="Pfam" id="PF00622">
    <property type="entry name" value="SPRY"/>
    <property type="match status" value="1"/>
</dbReference>
<dbReference type="PANTHER" id="PTHR24106">
    <property type="entry name" value="NACHT, LRR AND CARD DOMAINS-CONTAINING"/>
    <property type="match status" value="1"/>
</dbReference>
<dbReference type="SMART" id="SM00449">
    <property type="entry name" value="SPRY"/>
    <property type="match status" value="1"/>
</dbReference>
<dbReference type="Pfam" id="PF17779">
    <property type="entry name" value="WHD_NOD2"/>
    <property type="match status" value="1"/>
</dbReference>
<dbReference type="Gene3D" id="3.40.50.300">
    <property type="entry name" value="P-loop containing nucleotide triphosphate hydrolases"/>
    <property type="match status" value="1"/>
</dbReference>
<evidence type="ECO:0000256" key="6">
    <source>
        <dbReference type="ARBA" id="ARBA00022840"/>
    </source>
</evidence>
<dbReference type="Pfam" id="PF05729">
    <property type="entry name" value="NACHT"/>
    <property type="match status" value="1"/>
</dbReference>
<dbReference type="Pfam" id="PF17776">
    <property type="entry name" value="NLRC4_HD2"/>
    <property type="match status" value="1"/>
</dbReference>
<dbReference type="AlphaFoldDB" id="A0A3B4B6B0"/>
<dbReference type="Ensembl" id="ENSPMGT00000025667.1">
    <property type="protein sequence ID" value="ENSPMGP00000024089.1"/>
    <property type="gene ID" value="ENSPMGG00000019484.1"/>
</dbReference>
<dbReference type="InterPro" id="IPR001870">
    <property type="entry name" value="B30.2/SPRY"/>
</dbReference>
<evidence type="ECO:0000313" key="10">
    <source>
        <dbReference type="Proteomes" id="UP000261520"/>
    </source>
</evidence>
<keyword evidence="4" id="KW-0677">Repeat</keyword>
<dbReference type="SUPFAM" id="SSF52047">
    <property type="entry name" value="RNI-like"/>
    <property type="match status" value="1"/>
</dbReference>
<dbReference type="InterPro" id="IPR043136">
    <property type="entry name" value="B30.2/SPRY_sf"/>
</dbReference>
<evidence type="ECO:0008006" key="11">
    <source>
        <dbReference type="Google" id="ProtNLM"/>
    </source>
</evidence>
<evidence type="ECO:0000259" key="8">
    <source>
        <dbReference type="PROSITE" id="PS50837"/>
    </source>
</evidence>
<proteinExistence type="predicted"/>
<dbReference type="InterPro" id="IPR032675">
    <property type="entry name" value="LRR_dom_sf"/>
</dbReference>
<reference evidence="9" key="1">
    <citation type="submission" date="2025-08" db="UniProtKB">
        <authorList>
            <consortium name="Ensembl"/>
        </authorList>
    </citation>
    <scope>IDENTIFICATION</scope>
</reference>
<sequence>MLKLKSRLKRRFNHVFEGVNRAGHQTDLSQIYTDLWMTEGDNDVNIEHEVCQIQTDARKHRDKPVKCQEMFGNSLCGGQLARTMLMKGVAGIGKTLCVQKVVLDWAEDKAHHNIRFMLPFSFRELNVLRDKSFSLVGFLQHFFVELEEAGICSFDDVRVVLIFDGLDESRLNLDFHNCPSLTDTTKSAPLEVLLVNLIRGKLLPFTRLWITTRPAAANQIPAECVTVVTEVRGFTDPQKEQYFQKRFEDKQATVIINHMKTNRSLHNMCYIPIFCWILSTVLKHVMETGTVSRLPHTLTQIYIHLLVVHTRVKSRKYDGRSEMDPPWTPETKKMVKCLGKLAFEQLQRGNLIFYESDLKQCGLNAAEASVYSGVVTQVFREEQGLHWDKVYCFIHLSVQEFLAALYVHLTFFNSGVSLLSEAPSTKPKLKPVNDRGAEKAFYRSAVDTALQSRNGHFDLFLRFLLGLSLQNNQNLLQGLTKHIQPSSHSSKEAAEYIKNKISEGLPLNMTINLFQCLNELGDASLLEEVQRFLSSGHLSGERMSPVHWSALVFTLLLDKCEVFELRKFGCSEEAFFRLLPVIKMSMKSRLRGCKLTQDSCRVLCSVLSSPLTQLDVSDNCLQDQGVKMLLEALRSSLCNLTTLRCLCFHEASFRPLLSWSALRDLDLSNNQLQDLGIEFLCCGLVSPHCTLEILRLVGCLVTDKGVSLLRSVLHSCRLRELDLRYNHPGDLDKLSAAQKQPACSLTMLKTGHGGVCRLSPGPKKYTCKLTLDLNTAHRGLLWFENNCVVDGNVEETPDQKEEDNFEFWHQVMCSEGLREHCYWEVKWRGLVSIAVTYRGIQRKGKNKDSMLGGNCLSWALDCSAGYYVAWHNNKGKIIPRRVGRRCYREDAECTVAVYLDWEEGVLSFFEVLPSGLKLIHNFHCAFSEPLFPAFRLRSEYTEDICNSVTVCSAHT</sequence>
<dbReference type="PROSITE" id="PS51450">
    <property type="entry name" value="LRR"/>
    <property type="match status" value="1"/>
</dbReference>
<dbReference type="Pfam" id="PF14484">
    <property type="entry name" value="FISNA"/>
    <property type="match status" value="1"/>
</dbReference>
<feature type="domain" description="B30.2/SPRY" evidence="7">
    <location>
        <begin position="749"/>
        <end position="955"/>
    </location>
</feature>
<name>A0A3B4B6B0_9GOBI</name>
<evidence type="ECO:0000259" key="7">
    <source>
        <dbReference type="PROSITE" id="PS50188"/>
    </source>
</evidence>
<dbReference type="InterPro" id="IPR007111">
    <property type="entry name" value="NACHT_NTPase"/>
</dbReference>
<comment type="subcellular location">
    <subcellularLocation>
        <location evidence="1">Cytoplasm</location>
    </subcellularLocation>
</comment>
<dbReference type="PRINTS" id="PR01407">
    <property type="entry name" value="BUTYPHLNCDUF"/>
</dbReference>
<dbReference type="GO" id="GO:0005524">
    <property type="term" value="F:ATP binding"/>
    <property type="evidence" value="ECO:0007669"/>
    <property type="project" value="UniProtKB-KW"/>
</dbReference>
<feature type="domain" description="NACHT" evidence="8">
    <location>
        <begin position="82"/>
        <end position="216"/>
    </location>
</feature>
<dbReference type="InterPro" id="IPR003879">
    <property type="entry name" value="Butyrophylin_SPRY"/>
</dbReference>
<dbReference type="Proteomes" id="UP000261520">
    <property type="component" value="Unplaced"/>
</dbReference>
<dbReference type="InterPro" id="IPR041075">
    <property type="entry name" value="NOD1/2_WH"/>
</dbReference>
<organism evidence="9 10">
    <name type="scientific">Periophthalmus magnuspinnatus</name>
    <dbReference type="NCBI Taxonomy" id="409849"/>
    <lineage>
        <taxon>Eukaryota</taxon>
        <taxon>Metazoa</taxon>
        <taxon>Chordata</taxon>
        <taxon>Craniata</taxon>
        <taxon>Vertebrata</taxon>
        <taxon>Euteleostomi</taxon>
        <taxon>Actinopterygii</taxon>
        <taxon>Neopterygii</taxon>
        <taxon>Teleostei</taxon>
        <taxon>Neoteleostei</taxon>
        <taxon>Acanthomorphata</taxon>
        <taxon>Gobiaria</taxon>
        <taxon>Gobiiformes</taxon>
        <taxon>Gobioidei</taxon>
        <taxon>Gobiidae</taxon>
        <taxon>Oxudercinae</taxon>
        <taxon>Periophthalmus</taxon>
    </lineage>
</organism>
<keyword evidence="10" id="KW-1185">Reference proteome</keyword>
<dbReference type="PROSITE" id="PS50188">
    <property type="entry name" value="B302_SPRY"/>
    <property type="match status" value="1"/>
</dbReference>
<evidence type="ECO:0000313" key="9">
    <source>
        <dbReference type="Ensembl" id="ENSPMGP00000024089.1"/>
    </source>
</evidence>
<keyword evidence="2" id="KW-0963">Cytoplasm</keyword>
<dbReference type="Pfam" id="PF13516">
    <property type="entry name" value="LRR_6"/>
    <property type="match status" value="2"/>
</dbReference>
<dbReference type="SMART" id="SM01288">
    <property type="entry name" value="FISNA"/>
    <property type="match status" value="1"/>
</dbReference>
<reference evidence="9" key="2">
    <citation type="submission" date="2025-09" db="UniProtKB">
        <authorList>
            <consortium name="Ensembl"/>
        </authorList>
    </citation>
    <scope>IDENTIFICATION</scope>
</reference>
<dbReference type="InterPro" id="IPR003877">
    <property type="entry name" value="SPRY_dom"/>
</dbReference>
<dbReference type="GO" id="GO:0005737">
    <property type="term" value="C:cytoplasm"/>
    <property type="evidence" value="ECO:0007669"/>
    <property type="project" value="UniProtKB-SubCell"/>
</dbReference>